<keyword evidence="1" id="KW-1185">Reference proteome</keyword>
<evidence type="ECO:0000313" key="2">
    <source>
        <dbReference type="WBParaSite" id="L893_g234.t1"/>
    </source>
</evidence>
<dbReference type="WBParaSite" id="L893_g234.t1">
    <property type="protein sequence ID" value="L893_g234.t1"/>
    <property type="gene ID" value="L893_g234"/>
</dbReference>
<protein>
    <submittedName>
        <fullName evidence="2">Ovule protein</fullName>
    </submittedName>
</protein>
<name>A0A1I7Z6G4_9BILA</name>
<reference evidence="2" key="1">
    <citation type="submission" date="2016-11" db="UniProtKB">
        <authorList>
            <consortium name="WormBaseParasite"/>
        </authorList>
    </citation>
    <scope>IDENTIFICATION</scope>
</reference>
<sequence length="125" mass="14442">MLLYAMSTDMKCMQTEFQERVLFGRWITKDRRREMKHQEVISKSFQSWSKLQTHVDRPESKQLCSISSHPKVLDNLAVVLGILKVVSYKTDTATHSGVNVQHSIRKRRKFQASKLGPLNGTLILL</sequence>
<dbReference type="AlphaFoldDB" id="A0A1I7Z6G4"/>
<dbReference type="Proteomes" id="UP000095287">
    <property type="component" value="Unplaced"/>
</dbReference>
<evidence type="ECO:0000313" key="1">
    <source>
        <dbReference type="Proteomes" id="UP000095287"/>
    </source>
</evidence>
<proteinExistence type="predicted"/>
<organism evidence="1 2">
    <name type="scientific">Steinernema glaseri</name>
    <dbReference type="NCBI Taxonomy" id="37863"/>
    <lineage>
        <taxon>Eukaryota</taxon>
        <taxon>Metazoa</taxon>
        <taxon>Ecdysozoa</taxon>
        <taxon>Nematoda</taxon>
        <taxon>Chromadorea</taxon>
        <taxon>Rhabditida</taxon>
        <taxon>Tylenchina</taxon>
        <taxon>Panagrolaimomorpha</taxon>
        <taxon>Strongyloidoidea</taxon>
        <taxon>Steinernematidae</taxon>
        <taxon>Steinernema</taxon>
    </lineage>
</organism>
<accession>A0A1I7Z6G4</accession>